<dbReference type="CDD" id="cd07011">
    <property type="entry name" value="cupin_PMI_type_I_N"/>
    <property type="match status" value="1"/>
</dbReference>
<dbReference type="InterPro" id="IPR001250">
    <property type="entry name" value="Man6P_Isoase-1"/>
</dbReference>
<dbReference type="Gene3D" id="1.10.441.10">
    <property type="entry name" value="Phosphomannose Isomerase, domain 2"/>
    <property type="match status" value="1"/>
</dbReference>
<evidence type="ECO:0000256" key="5">
    <source>
        <dbReference type="ARBA" id="ARBA00022723"/>
    </source>
</evidence>
<dbReference type="Gene3D" id="2.60.120.10">
    <property type="entry name" value="Jelly Rolls"/>
    <property type="match status" value="2"/>
</dbReference>
<dbReference type="SUPFAM" id="SSF51182">
    <property type="entry name" value="RmlC-like cupins"/>
    <property type="match status" value="1"/>
</dbReference>
<evidence type="ECO:0000256" key="3">
    <source>
        <dbReference type="ARBA" id="ARBA00010772"/>
    </source>
</evidence>
<dbReference type="PANTHER" id="PTHR10309:SF0">
    <property type="entry name" value="MANNOSE-6-PHOSPHATE ISOMERASE"/>
    <property type="match status" value="1"/>
</dbReference>
<proteinExistence type="inferred from homology"/>
<dbReference type="InterPro" id="IPR014710">
    <property type="entry name" value="RmlC-like_jellyroll"/>
</dbReference>
<dbReference type="GO" id="GO:0004476">
    <property type="term" value="F:mannose-6-phosphate isomerase activity"/>
    <property type="evidence" value="ECO:0007669"/>
    <property type="project" value="UniProtKB-EC"/>
</dbReference>
<keyword evidence="7 11" id="KW-0413">Isomerase</keyword>
<feature type="binding site" evidence="9">
    <location>
        <position position="88"/>
    </location>
    <ligand>
        <name>Zn(2+)</name>
        <dbReference type="ChEBI" id="CHEBI:29105"/>
    </ligand>
</feature>
<comment type="pathway">
    <text evidence="2">Nucleotide-sugar biosynthesis; GDP-alpha-D-mannose biosynthesis; alpha-D-mannose 1-phosphate from D-fructose 6-phosphate: step 1/2.</text>
</comment>
<dbReference type="InterPro" id="IPR046457">
    <property type="entry name" value="PMI_typeI_cat"/>
</dbReference>
<evidence type="ECO:0000256" key="6">
    <source>
        <dbReference type="ARBA" id="ARBA00022833"/>
    </source>
</evidence>
<dbReference type="GO" id="GO:0005975">
    <property type="term" value="P:carbohydrate metabolic process"/>
    <property type="evidence" value="ECO:0007669"/>
    <property type="project" value="InterPro"/>
</dbReference>
<feature type="binding site" evidence="9">
    <location>
        <position position="86"/>
    </location>
    <ligand>
        <name>Zn(2+)</name>
        <dbReference type="ChEBI" id="CHEBI:29105"/>
    </ligand>
</feature>
<comment type="cofactor">
    <cofactor evidence="9">
        <name>Zn(2+)</name>
        <dbReference type="ChEBI" id="CHEBI:29105"/>
    </cofactor>
    <text evidence="9">Binds 1 zinc ion per subunit.</text>
</comment>
<organism evidence="11">
    <name type="scientific">Trichomonas tenax</name>
    <dbReference type="NCBI Taxonomy" id="43075"/>
    <lineage>
        <taxon>Eukaryota</taxon>
        <taxon>Metamonada</taxon>
        <taxon>Parabasalia</taxon>
        <taxon>Trichomonadida</taxon>
        <taxon>Trichomonadidae</taxon>
        <taxon>Trichomonas</taxon>
    </lineage>
</organism>
<comment type="catalytic activity">
    <reaction evidence="1">
        <text>D-mannose 6-phosphate = D-fructose 6-phosphate</text>
        <dbReference type="Rhea" id="RHEA:12356"/>
        <dbReference type="ChEBI" id="CHEBI:58735"/>
        <dbReference type="ChEBI" id="CHEBI:61527"/>
        <dbReference type="EC" id="5.3.1.8"/>
    </reaction>
</comment>
<name>A0A7H4L1D0_9EUKA</name>
<evidence type="ECO:0000256" key="7">
    <source>
        <dbReference type="ARBA" id="ARBA00023235"/>
    </source>
</evidence>
<dbReference type="AlphaFoldDB" id="A0A7H4L1D0"/>
<dbReference type="NCBIfam" id="TIGR00218">
    <property type="entry name" value="manA"/>
    <property type="match status" value="1"/>
</dbReference>
<feature type="binding site" evidence="9">
    <location>
        <position position="113"/>
    </location>
    <ligand>
        <name>Zn(2+)</name>
        <dbReference type="ChEBI" id="CHEBI:29105"/>
    </ligand>
</feature>
<dbReference type="GO" id="GO:0005829">
    <property type="term" value="C:cytosol"/>
    <property type="evidence" value="ECO:0007669"/>
    <property type="project" value="TreeGrafter"/>
</dbReference>
<dbReference type="EMBL" id="LT934485">
    <property type="protein sequence ID" value="SOH55398.1"/>
    <property type="molecule type" value="Genomic_DNA"/>
</dbReference>
<feature type="binding site" evidence="9">
    <location>
        <position position="243"/>
    </location>
    <ligand>
        <name>Zn(2+)</name>
        <dbReference type="ChEBI" id="CHEBI:29105"/>
    </ligand>
</feature>
<dbReference type="PIRSF" id="PIRSF001480">
    <property type="entry name" value="Mannose-6-phosphate_isomerase"/>
    <property type="match status" value="1"/>
</dbReference>
<evidence type="ECO:0000313" key="11">
    <source>
        <dbReference type="EMBL" id="SOH55398.1"/>
    </source>
</evidence>
<evidence type="ECO:0000256" key="1">
    <source>
        <dbReference type="ARBA" id="ARBA00000757"/>
    </source>
</evidence>
<dbReference type="GO" id="GO:0009298">
    <property type="term" value="P:GDP-mannose biosynthetic process"/>
    <property type="evidence" value="ECO:0007669"/>
    <property type="project" value="UniProtKB-UniPathway"/>
</dbReference>
<evidence type="ECO:0000259" key="10">
    <source>
        <dbReference type="Pfam" id="PF20511"/>
    </source>
</evidence>
<reference evidence="11" key="1">
    <citation type="submission" date="2017-10" db="EMBL/GenBank/DDBJ databases">
        <authorList>
            <consortium name="Urmite Genomes"/>
        </authorList>
    </citation>
    <scope>NUCLEOTIDE SEQUENCE</scope>
    <source>
        <strain evidence="11">NIH4</strain>
    </source>
</reference>
<dbReference type="PRINTS" id="PR00714">
    <property type="entry name" value="MAN6PISMRASE"/>
</dbReference>
<dbReference type="UniPathway" id="UPA00126">
    <property type="reaction ID" value="UER00423"/>
</dbReference>
<evidence type="ECO:0000256" key="9">
    <source>
        <dbReference type="PIRSR" id="PIRSR001480-2"/>
    </source>
</evidence>
<dbReference type="GO" id="GO:0008270">
    <property type="term" value="F:zinc ion binding"/>
    <property type="evidence" value="ECO:0007669"/>
    <property type="project" value="InterPro"/>
</dbReference>
<accession>A0A7H4L1D0</accession>
<dbReference type="EC" id="5.3.1.8" evidence="4"/>
<dbReference type="InterPro" id="IPR016305">
    <property type="entry name" value="Mannose-6-P_Isomerase"/>
</dbReference>
<feature type="domain" description="Phosphomannose isomerase type I catalytic" evidence="10">
    <location>
        <begin position="4"/>
        <end position="129"/>
    </location>
</feature>
<protein>
    <recommendedName>
        <fullName evidence="4">mannose-6-phosphate isomerase</fullName>
        <ecNumber evidence="4">5.3.1.8</ecNumber>
    </recommendedName>
</protein>
<feature type="active site" evidence="8">
    <location>
        <position position="262"/>
    </location>
</feature>
<gene>
    <name evidence="11" type="primary">M6PI</name>
</gene>
<dbReference type="PANTHER" id="PTHR10309">
    <property type="entry name" value="MANNOSE-6-PHOSPHATE ISOMERASE"/>
    <property type="match status" value="1"/>
</dbReference>
<comment type="similarity">
    <text evidence="3">Belongs to the mannose-6-phosphate isomerase type 1 family.</text>
</comment>
<sequence>MSLLQCQAMNYDWGKVGQSSFVYQLLENSGKTDLDSTKPFAELWIGDHDKAPSLLDNGKRLKDDERFGEINYLFKVLSVNKPLSIQVHPPKEQAVELHKIDPLNYPDENDKPEMAVAITKLSLLYGFRSFQQIKQFITQFAELAKAIGEDVANKFVEQPNSANLELLVQSLLFKPKDFIKGVAEELVLKIMKGEYHFEPSVLNAFTAINRYFPGDVGIFFPLILNVVECNPGSALYIPAGILHAYLEGDLYEAMHLSDNVVRAGMTPKFIDIKSISKTVNFVPQVPFVVEPKEEKFVKSYIPPHPVFCIEYINVPANEIATVEFKSSTCAIIQNGIASINGIISKVGNVFAIPKGQINIENKSNEPFIAVVCHSNN</sequence>
<keyword evidence="6 9" id="KW-0862">Zinc</keyword>
<dbReference type="Pfam" id="PF20511">
    <property type="entry name" value="PMI_typeI_cat"/>
    <property type="match status" value="1"/>
</dbReference>
<dbReference type="InterPro" id="IPR011051">
    <property type="entry name" value="RmlC_Cupin_sf"/>
</dbReference>
<evidence type="ECO:0000256" key="4">
    <source>
        <dbReference type="ARBA" id="ARBA00011956"/>
    </source>
</evidence>
<keyword evidence="5 9" id="KW-0479">Metal-binding</keyword>
<evidence type="ECO:0000256" key="2">
    <source>
        <dbReference type="ARBA" id="ARBA00004666"/>
    </source>
</evidence>
<evidence type="ECO:0000256" key="8">
    <source>
        <dbReference type="PIRSR" id="PIRSR001480-1"/>
    </source>
</evidence>